<organism evidence="2 3">
    <name type="scientific">Salinarimonas soli</name>
    <dbReference type="NCBI Taxonomy" id="1638099"/>
    <lineage>
        <taxon>Bacteria</taxon>
        <taxon>Pseudomonadati</taxon>
        <taxon>Pseudomonadota</taxon>
        <taxon>Alphaproteobacteria</taxon>
        <taxon>Hyphomicrobiales</taxon>
        <taxon>Salinarimonadaceae</taxon>
        <taxon>Salinarimonas</taxon>
    </lineage>
</organism>
<proteinExistence type="predicted"/>
<evidence type="ECO:0000313" key="3">
    <source>
        <dbReference type="Proteomes" id="UP000323142"/>
    </source>
</evidence>
<feature type="transmembrane region" description="Helical" evidence="1">
    <location>
        <begin position="34"/>
        <end position="52"/>
    </location>
</feature>
<protein>
    <submittedName>
        <fullName evidence="2">Uncharacterized protein</fullName>
    </submittedName>
</protein>
<feature type="transmembrane region" description="Helical" evidence="1">
    <location>
        <begin position="6"/>
        <end position="27"/>
    </location>
</feature>
<feature type="transmembrane region" description="Helical" evidence="1">
    <location>
        <begin position="72"/>
        <end position="95"/>
    </location>
</feature>
<keyword evidence="3" id="KW-1185">Reference proteome</keyword>
<comment type="caution">
    <text evidence="2">The sequence shown here is derived from an EMBL/GenBank/DDBJ whole genome shotgun (WGS) entry which is preliminary data.</text>
</comment>
<reference evidence="2 3" key="2">
    <citation type="submission" date="2019-09" db="EMBL/GenBank/DDBJ databases">
        <authorList>
            <person name="Jin C."/>
        </authorList>
    </citation>
    <scope>NUCLEOTIDE SEQUENCE [LARGE SCALE GENOMIC DNA]</scope>
    <source>
        <strain evidence="2 3">BN140002</strain>
    </source>
</reference>
<evidence type="ECO:0000313" key="2">
    <source>
        <dbReference type="EMBL" id="KAA2241059.1"/>
    </source>
</evidence>
<evidence type="ECO:0000256" key="1">
    <source>
        <dbReference type="SAM" id="Phobius"/>
    </source>
</evidence>
<dbReference type="RefSeq" id="WP_149816015.1">
    <property type="nucleotide sequence ID" value="NZ_VUOA01000010.1"/>
</dbReference>
<accession>A0A5B2VSK3</accession>
<dbReference type="EMBL" id="VUOA01000010">
    <property type="protein sequence ID" value="KAA2241059.1"/>
    <property type="molecule type" value="Genomic_DNA"/>
</dbReference>
<keyword evidence="1" id="KW-0472">Membrane</keyword>
<name>A0A5B2VSK3_9HYPH</name>
<gene>
    <name evidence="2" type="ORF">F0L46_05325</name>
</gene>
<sequence length="108" mass="11136">MWSELALQFLGTVTNPVIVLLPALLLLFTRRKSLILAGTAAAGAAFGLMEAMGNGALEGALVVVTSALAGAVAAEVVLAIVLPLGLMALSCALWLRARLRPTRDDQAP</sequence>
<reference evidence="2 3" key="1">
    <citation type="submission" date="2019-09" db="EMBL/GenBank/DDBJ databases">
        <title>Salinarimonas rosea gen. nov., sp. nov., a new member of the a-2 subgroup of the Proteobacteria.</title>
        <authorList>
            <person name="Liu J."/>
        </authorList>
    </citation>
    <scope>NUCLEOTIDE SEQUENCE [LARGE SCALE GENOMIC DNA]</scope>
    <source>
        <strain evidence="2 3">BN140002</strain>
    </source>
</reference>
<keyword evidence="1" id="KW-1133">Transmembrane helix</keyword>
<keyword evidence="1" id="KW-0812">Transmembrane</keyword>
<dbReference type="Proteomes" id="UP000323142">
    <property type="component" value="Unassembled WGS sequence"/>
</dbReference>
<dbReference type="AlphaFoldDB" id="A0A5B2VSK3"/>